<feature type="chain" id="PRO_5046220517" evidence="1">
    <location>
        <begin position="31"/>
        <end position="407"/>
    </location>
</feature>
<dbReference type="Proteomes" id="UP001501637">
    <property type="component" value="Unassembled WGS sequence"/>
</dbReference>
<name>A0ABP6MAS0_9ACTN</name>
<evidence type="ECO:0000313" key="4">
    <source>
        <dbReference type="Proteomes" id="UP001501637"/>
    </source>
</evidence>
<accession>A0ABP6MAS0</accession>
<keyword evidence="4" id="KW-1185">Reference proteome</keyword>
<dbReference type="Pfam" id="PF09995">
    <property type="entry name" value="MPAB_Lcp_cat"/>
    <property type="match status" value="1"/>
</dbReference>
<dbReference type="InterPro" id="IPR018713">
    <property type="entry name" value="MPAB/Lcp_cat_dom"/>
</dbReference>
<proteinExistence type="predicted"/>
<dbReference type="PROSITE" id="PS51318">
    <property type="entry name" value="TAT"/>
    <property type="match status" value="1"/>
</dbReference>
<evidence type="ECO:0000259" key="2">
    <source>
        <dbReference type="Pfam" id="PF09995"/>
    </source>
</evidence>
<keyword evidence="1" id="KW-0732">Signal</keyword>
<organism evidence="3 4">
    <name type="scientific">Streptomyces rectiviolaceus</name>
    <dbReference type="NCBI Taxonomy" id="332591"/>
    <lineage>
        <taxon>Bacteria</taxon>
        <taxon>Bacillati</taxon>
        <taxon>Actinomycetota</taxon>
        <taxon>Actinomycetes</taxon>
        <taxon>Kitasatosporales</taxon>
        <taxon>Streptomycetaceae</taxon>
        <taxon>Streptomyces</taxon>
    </lineage>
</organism>
<comment type="caution">
    <text evidence="3">The sequence shown here is derived from an EMBL/GenBank/DDBJ whole genome shotgun (WGS) entry which is preliminary data.</text>
</comment>
<feature type="domain" description="ER-bound oxygenase mpaB/mpaB'/Rubber oxygenase catalytic" evidence="2">
    <location>
        <begin position="133"/>
        <end position="352"/>
    </location>
</feature>
<dbReference type="InterPro" id="IPR006311">
    <property type="entry name" value="TAT_signal"/>
</dbReference>
<dbReference type="PANTHER" id="PTHR37539:SF1">
    <property type="entry name" value="ER-BOUND OXYGENASE MPAB_MPAB'_RUBBER OXYGENASE CATALYTIC DOMAIN-CONTAINING PROTEIN"/>
    <property type="match status" value="1"/>
</dbReference>
<protein>
    <submittedName>
        <fullName evidence="3">Oxygenase MpaB family protein</fullName>
    </submittedName>
</protein>
<reference evidence="4" key="1">
    <citation type="journal article" date="2019" name="Int. J. Syst. Evol. Microbiol.">
        <title>The Global Catalogue of Microorganisms (GCM) 10K type strain sequencing project: providing services to taxonomists for standard genome sequencing and annotation.</title>
        <authorList>
            <consortium name="The Broad Institute Genomics Platform"/>
            <consortium name="The Broad Institute Genome Sequencing Center for Infectious Disease"/>
            <person name="Wu L."/>
            <person name="Ma J."/>
        </authorList>
    </citation>
    <scope>NUCLEOTIDE SEQUENCE [LARGE SCALE GENOMIC DNA]</scope>
    <source>
        <strain evidence="4">JCM 9092</strain>
    </source>
</reference>
<evidence type="ECO:0000313" key="3">
    <source>
        <dbReference type="EMBL" id="GAA3090363.1"/>
    </source>
</evidence>
<gene>
    <name evidence="3" type="ORF">GCM10010449_12640</name>
</gene>
<dbReference type="RefSeq" id="WP_344519448.1">
    <property type="nucleotide sequence ID" value="NZ_BAAAUG010000022.1"/>
</dbReference>
<dbReference type="InterPro" id="IPR037473">
    <property type="entry name" value="Lcp-like"/>
</dbReference>
<evidence type="ECO:0000256" key="1">
    <source>
        <dbReference type="SAM" id="SignalP"/>
    </source>
</evidence>
<sequence>MDELSRRKMLLAGGALGALGALGSATPASARSAWNWAASGSVAGAGAPSDPQWVWDDEADQVLGAVIERGEVPRVNELLRTWTRNDQPLPAGLPEDLRQFMEKARQLPSWADQAKLGTAAKFNRTKGIYVGALYGLGSGLMSTAIPREARAVYYSKGGADMKDRISKTAKLGYDVGDLDAFQPRGEMIVTAVKTRMIHAAVRNLLPKSPGWAETSGGQKIPISQADVLVTWHSLPTFVMRKMREWKVRISPAESEAYLHVWQVTAHMLGVRDDFIPATWDAADAQSKQLLDPVLGRTPEGVKLTEVLLDIVAEIDGGLSRPLVSAFSRYTLGDRIGDMIGLSDEPLWEAAIATAWPLLVAFREGVIPLPLVPEAAWTIEEALRKFILVFLSEGKPIHLEIPDTNRPG</sequence>
<feature type="signal peptide" evidence="1">
    <location>
        <begin position="1"/>
        <end position="30"/>
    </location>
</feature>
<dbReference type="EMBL" id="BAAAUG010000022">
    <property type="protein sequence ID" value="GAA3090363.1"/>
    <property type="molecule type" value="Genomic_DNA"/>
</dbReference>
<dbReference type="PANTHER" id="PTHR37539">
    <property type="entry name" value="SECRETED PROTEIN-RELATED"/>
    <property type="match status" value="1"/>
</dbReference>